<evidence type="ECO:0000313" key="1">
    <source>
        <dbReference type="EMBL" id="SFQ11152.1"/>
    </source>
</evidence>
<dbReference type="Proteomes" id="UP000198734">
    <property type="component" value="Unassembled WGS sequence"/>
</dbReference>
<evidence type="ECO:0000313" key="2">
    <source>
        <dbReference type="Proteomes" id="UP000198734"/>
    </source>
</evidence>
<reference evidence="2" key="1">
    <citation type="submission" date="2016-10" db="EMBL/GenBank/DDBJ databases">
        <authorList>
            <person name="Varghese N."/>
            <person name="Submissions S."/>
        </authorList>
    </citation>
    <scope>NUCLEOTIDE SEQUENCE [LARGE SCALE GENOMIC DNA]</scope>
    <source>
        <strain evidence="2">DSM 11706</strain>
    </source>
</reference>
<organism evidence="1 2">
    <name type="scientific">Psychrobacillus psychrotolerans</name>
    <dbReference type="NCBI Taxonomy" id="126156"/>
    <lineage>
        <taxon>Bacteria</taxon>
        <taxon>Bacillati</taxon>
        <taxon>Bacillota</taxon>
        <taxon>Bacilli</taxon>
        <taxon>Bacillales</taxon>
        <taxon>Bacillaceae</taxon>
        <taxon>Psychrobacillus</taxon>
    </lineage>
</organism>
<proteinExistence type="predicted"/>
<dbReference type="STRING" id="126156.SAMN05421670_0974"/>
<dbReference type="RefSeq" id="WP_093534709.1">
    <property type="nucleotide sequence ID" value="NZ_JBELZT010000030.1"/>
</dbReference>
<dbReference type="InterPro" id="IPR011008">
    <property type="entry name" value="Dimeric_a/b-barrel"/>
</dbReference>
<dbReference type="Gene3D" id="3.30.70.100">
    <property type="match status" value="1"/>
</dbReference>
<protein>
    <submittedName>
        <fullName evidence="1">Uncharacterized conserved protein YbaA, DUF1428 family</fullName>
    </submittedName>
</protein>
<dbReference type="InterPro" id="IPR009874">
    <property type="entry name" value="DUF1428"/>
</dbReference>
<accession>A0A1I5VUJ1</accession>
<dbReference type="SUPFAM" id="SSF54909">
    <property type="entry name" value="Dimeric alpha+beta barrel"/>
    <property type="match status" value="1"/>
</dbReference>
<keyword evidence="2" id="KW-1185">Reference proteome</keyword>
<gene>
    <name evidence="1" type="ORF">SAMN05421670_0974</name>
</gene>
<dbReference type="Pfam" id="PF07237">
    <property type="entry name" value="DUF1428"/>
    <property type="match status" value="1"/>
</dbReference>
<sequence length="116" mass="13584">MYNVLYLYPVLKQNKERFIEINKMASVIYKEYGAIEDDTYQSTFIDAIYGCKGMDSSVELQENETLMCSVSTFNNKHHHDVVLKEVDADPRIEELYNEMLNVIDMSRVVRGEFEKV</sequence>
<dbReference type="EMBL" id="FOXU01000001">
    <property type="protein sequence ID" value="SFQ11152.1"/>
    <property type="molecule type" value="Genomic_DNA"/>
</dbReference>
<name>A0A1I5VUJ1_9BACI</name>
<dbReference type="AlphaFoldDB" id="A0A1I5VUJ1"/>
<dbReference type="OrthoDB" id="2968431at2"/>